<keyword evidence="7" id="KW-1185">Reference proteome</keyword>
<feature type="compositionally biased region" description="Polar residues" evidence="4">
    <location>
        <begin position="495"/>
        <end position="504"/>
    </location>
</feature>
<evidence type="ECO:0000256" key="1">
    <source>
        <dbReference type="ARBA" id="ARBA00007708"/>
    </source>
</evidence>
<dbReference type="Pfam" id="PF00790">
    <property type="entry name" value="VHS"/>
    <property type="match status" value="1"/>
</dbReference>
<dbReference type="PROSITE" id="PS50179">
    <property type="entry name" value="VHS"/>
    <property type="match status" value="1"/>
</dbReference>
<dbReference type="Pfam" id="PF03127">
    <property type="entry name" value="GAT"/>
    <property type="match status" value="1"/>
</dbReference>
<accession>A0ABM1DTD9</accession>
<feature type="region of interest" description="Disordered" evidence="4">
    <location>
        <begin position="397"/>
        <end position="518"/>
    </location>
</feature>
<reference evidence="8" key="1">
    <citation type="submission" date="2025-08" db="UniProtKB">
        <authorList>
            <consortium name="RefSeq"/>
        </authorList>
    </citation>
    <scope>IDENTIFICATION</scope>
</reference>
<evidence type="ECO:0000256" key="3">
    <source>
        <dbReference type="ARBA" id="ARBA00022927"/>
    </source>
</evidence>
<evidence type="ECO:0000259" key="6">
    <source>
        <dbReference type="PROSITE" id="PS50909"/>
    </source>
</evidence>
<evidence type="ECO:0000259" key="5">
    <source>
        <dbReference type="PROSITE" id="PS50179"/>
    </source>
</evidence>
<keyword evidence="2" id="KW-0813">Transport</keyword>
<dbReference type="PROSITE" id="PS50909">
    <property type="entry name" value="GAT"/>
    <property type="match status" value="1"/>
</dbReference>
<protein>
    <submittedName>
        <fullName evidence="8">LOW QUALITY PROTEIN: TOM1-like protein 2</fullName>
    </submittedName>
</protein>
<dbReference type="CDD" id="cd14233">
    <property type="entry name" value="GAT_TOM1_like"/>
    <property type="match status" value="1"/>
</dbReference>
<dbReference type="CDD" id="cd03565">
    <property type="entry name" value="VHS_Tom1_like"/>
    <property type="match status" value="1"/>
</dbReference>
<evidence type="ECO:0000313" key="8">
    <source>
        <dbReference type="RefSeq" id="XP_014663210.1"/>
    </source>
</evidence>
<dbReference type="PANTHER" id="PTHR13856:SF137">
    <property type="entry name" value="GH05942P"/>
    <property type="match status" value="1"/>
</dbReference>
<feature type="domain" description="VHS" evidence="5">
    <location>
        <begin position="20"/>
        <end position="153"/>
    </location>
</feature>
<dbReference type="SUPFAM" id="SSF89009">
    <property type="entry name" value="GAT-like domain"/>
    <property type="match status" value="1"/>
</dbReference>
<feature type="domain" description="GAT" evidence="6">
    <location>
        <begin position="217"/>
        <end position="305"/>
    </location>
</feature>
<dbReference type="InterPro" id="IPR004152">
    <property type="entry name" value="GAT_dom"/>
</dbReference>
<dbReference type="SUPFAM" id="SSF48464">
    <property type="entry name" value="ENTH/VHS domain"/>
    <property type="match status" value="1"/>
</dbReference>
<feature type="region of interest" description="Disordered" evidence="4">
    <location>
        <begin position="173"/>
        <end position="211"/>
    </location>
</feature>
<feature type="compositionally biased region" description="Low complexity" evidence="4">
    <location>
        <begin position="198"/>
        <end position="211"/>
    </location>
</feature>
<dbReference type="RefSeq" id="XP_014663210.1">
    <property type="nucleotide sequence ID" value="XM_014807724.1"/>
</dbReference>
<dbReference type="InterPro" id="IPR002014">
    <property type="entry name" value="VHS_dom"/>
</dbReference>
<proteinExistence type="inferred from homology"/>
<evidence type="ECO:0000256" key="2">
    <source>
        <dbReference type="ARBA" id="ARBA00022448"/>
    </source>
</evidence>
<dbReference type="PANTHER" id="PTHR13856">
    <property type="entry name" value="VHS DOMAIN CONTAINING PROTEIN FAMILY"/>
    <property type="match status" value="1"/>
</dbReference>
<dbReference type="GeneID" id="106805936"/>
<dbReference type="InterPro" id="IPR008942">
    <property type="entry name" value="ENTH_VHS"/>
</dbReference>
<keyword evidence="3" id="KW-0653">Protein transport</keyword>
<sequence>MSFFQTNPFATPVGQRIERGTDASLASEDWALNMEICDIIMETEDGAKDAVKAIRKRLQSHLGKNYNVIMFTLTVLETCVKNCGHRFHVLVMQKDFIGELVKVIGPKNDPPTAVQEKVLSVIQTWADAFKGQPDCIGVVQVYNELKSKGIEFPMTDLDNLAPIHTPQRSIPETELTAPIPQPPRPQAVRQPPAPAPLPAQHSPPGTIPGGPINPTPEQLAKLRSELDIVMGNMRVFGEMLTELQPGRVDPADLELLQELYPDMQDNADRIVELIDKVANEEVTSELLHVNDNLNNVFLRYDRFERYRTGLAAQATDQSSPQQTQVKLPVGPAGVQRASEAAALIDFGDDSSQDTPPQTGVSDPAVIGVTQQMGSVEIAGTVPGERSDEFDMFAQTRQTTYEQSRQGGSSYADNTDVDQYSGSLGAAVQARHAPPPVTDSGSNDDTLQDKPSEYEEMESWLKTEDAKEPQQGAMTSAEFDRFLESRARAVEELPSVGQNNGQRGQLSKKDETENALFAL</sequence>
<feature type="compositionally biased region" description="Basic and acidic residues" evidence="4">
    <location>
        <begin position="477"/>
        <end position="490"/>
    </location>
</feature>
<name>A0ABM1DTD9_PRICU</name>
<dbReference type="PIRSF" id="PIRSF036948">
    <property type="entry name" value="TOM1"/>
    <property type="match status" value="1"/>
</dbReference>
<feature type="compositionally biased region" description="Basic and acidic residues" evidence="4">
    <location>
        <begin position="446"/>
        <end position="467"/>
    </location>
</feature>
<dbReference type="InterPro" id="IPR038425">
    <property type="entry name" value="GAT_sf"/>
</dbReference>
<feature type="compositionally biased region" description="Pro residues" evidence="4">
    <location>
        <begin position="179"/>
        <end position="197"/>
    </location>
</feature>
<dbReference type="Gene3D" id="1.20.58.160">
    <property type="match status" value="1"/>
</dbReference>
<evidence type="ECO:0000256" key="4">
    <source>
        <dbReference type="SAM" id="MobiDB-lite"/>
    </source>
</evidence>
<dbReference type="InterPro" id="IPR014645">
    <property type="entry name" value="TOM1"/>
</dbReference>
<dbReference type="Proteomes" id="UP000695022">
    <property type="component" value="Unplaced"/>
</dbReference>
<dbReference type="Gene3D" id="1.25.40.90">
    <property type="match status" value="1"/>
</dbReference>
<organism evidence="7 8">
    <name type="scientific">Priapulus caudatus</name>
    <name type="common">Priapulid worm</name>
    <dbReference type="NCBI Taxonomy" id="37621"/>
    <lineage>
        <taxon>Eukaryota</taxon>
        <taxon>Metazoa</taxon>
        <taxon>Ecdysozoa</taxon>
        <taxon>Scalidophora</taxon>
        <taxon>Priapulida</taxon>
        <taxon>Priapulimorpha</taxon>
        <taxon>Priapulimorphida</taxon>
        <taxon>Priapulidae</taxon>
        <taxon>Priapulus</taxon>
    </lineage>
</organism>
<gene>
    <name evidence="8" type="primary">LOC106805936</name>
</gene>
<dbReference type="SMART" id="SM00288">
    <property type="entry name" value="VHS"/>
    <property type="match status" value="1"/>
</dbReference>
<comment type="similarity">
    <text evidence="1">Belongs to the TOM1 family.</text>
</comment>
<evidence type="ECO:0000313" key="7">
    <source>
        <dbReference type="Proteomes" id="UP000695022"/>
    </source>
</evidence>
<feature type="compositionally biased region" description="Polar residues" evidence="4">
    <location>
        <begin position="397"/>
        <end position="421"/>
    </location>
</feature>